<dbReference type="Proteomes" id="UP000266723">
    <property type="component" value="Unassembled WGS sequence"/>
</dbReference>
<organism evidence="1 2">
    <name type="scientific">Brassica cretica</name>
    <name type="common">Mustard</name>
    <dbReference type="NCBI Taxonomy" id="69181"/>
    <lineage>
        <taxon>Eukaryota</taxon>
        <taxon>Viridiplantae</taxon>
        <taxon>Streptophyta</taxon>
        <taxon>Embryophyta</taxon>
        <taxon>Tracheophyta</taxon>
        <taxon>Spermatophyta</taxon>
        <taxon>Magnoliopsida</taxon>
        <taxon>eudicotyledons</taxon>
        <taxon>Gunneridae</taxon>
        <taxon>Pentapetalae</taxon>
        <taxon>rosids</taxon>
        <taxon>malvids</taxon>
        <taxon>Brassicales</taxon>
        <taxon>Brassicaceae</taxon>
        <taxon>Brassiceae</taxon>
        <taxon>Brassica</taxon>
    </lineage>
</organism>
<keyword evidence="2" id="KW-1185">Reference proteome</keyword>
<name>A0ABQ7DBX5_BRACR</name>
<evidence type="ECO:0000313" key="2">
    <source>
        <dbReference type="Proteomes" id="UP000266723"/>
    </source>
</evidence>
<evidence type="ECO:0000313" key="1">
    <source>
        <dbReference type="EMBL" id="KAF3575678.1"/>
    </source>
</evidence>
<dbReference type="EMBL" id="QGKV02000649">
    <property type="protein sequence ID" value="KAF3575678.1"/>
    <property type="molecule type" value="Genomic_DNA"/>
</dbReference>
<sequence>MKNLHFNAIIFASDDHDLIGAVSKPSAWPSLKFYSSHLLAWLQHIVDWKVHFHSHQHIIGAKLIARSVIKEELFQSYIAVVAGLNYRYSPRIYLTYGTVDISNSYAIPHNESSDQVPLNFTPNYEFCFSSNGPCIKGVIGFTPNNNSLHSFKSFMLISVWLRLRELDDQLLLMYLPTIKHNKDTVESS</sequence>
<protein>
    <submittedName>
        <fullName evidence="1">Uncharacterized protein</fullName>
    </submittedName>
</protein>
<comment type="caution">
    <text evidence="1">The sequence shown here is derived from an EMBL/GenBank/DDBJ whole genome shotgun (WGS) entry which is preliminary data.</text>
</comment>
<proteinExistence type="predicted"/>
<reference evidence="1 2" key="1">
    <citation type="journal article" date="2020" name="BMC Genomics">
        <title>Intraspecific diversification of the crop wild relative Brassica cretica Lam. using demographic model selection.</title>
        <authorList>
            <person name="Kioukis A."/>
            <person name="Michalopoulou V.A."/>
            <person name="Briers L."/>
            <person name="Pirintsos S."/>
            <person name="Studholme D.J."/>
            <person name="Pavlidis P."/>
            <person name="Sarris P.F."/>
        </authorList>
    </citation>
    <scope>NUCLEOTIDE SEQUENCE [LARGE SCALE GENOMIC DNA]</scope>
    <source>
        <strain evidence="2">cv. PFS-1207/04</strain>
    </source>
</reference>
<gene>
    <name evidence="1" type="ORF">DY000_02035673</name>
</gene>
<accession>A0ABQ7DBX5</accession>